<protein>
    <submittedName>
        <fullName evidence="2">Uncharacterized protein</fullName>
    </submittedName>
</protein>
<dbReference type="OrthoDB" id="2432958at2759"/>
<feature type="compositionally biased region" description="Low complexity" evidence="1">
    <location>
        <begin position="407"/>
        <end position="428"/>
    </location>
</feature>
<proteinExistence type="predicted"/>
<feature type="compositionally biased region" description="Polar residues" evidence="1">
    <location>
        <begin position="292"/>
        <end position="310"/>
    </location>
</feature>
<sequence>MVLCAECKVKTVFIDNSGRPAEFCSNLCRKTAVEKRHVQPCIKCQSWPMVRLPDGSRSPYCGKNCQNLAGASSPVGSPIQLQPQPSYRPINYPIMAPPQLNQPNPLLSNGGARPIGSPWVMTTVPFCRYCQVNPCWKDTVKQLYSSYCSRRCKEAAERAPRAVSNMNNAPPFTSQQNYNGQMISQVITDPKISPVSLTNGKLPSPQYSSYQQSQQQSYFPNPVQQHQKQFQSPPYPSNNIQRPQQLQNTSNNIQRPQQPQNPSNNTRPYENPSQPRMNNNSRHSISHINDNPQQNDESQTSDGPLNSGSSGHRHFRYPTTDTPISHPNSHSQAPPPIPTNKPIQIPQNVNPMPINITINTSQPIQSPPSQQPTETHPRSPLSRSNSDSHSQPEVQVQGQDRPRSIAQVQQRPQSQGQVQEQIAQSQDLPQQQNQLENNFMMTPYVYNPEDDTDEPPPYTPNDAYTRNIAPGEDISIRKITRDDSFDDENPYGFRDDNSNEQDQDNNQPINQSINNQGQRSRNILRRR</sequence>
<dbReference type="AlphaFoldDB" id="A0A397TLT7"/>
<evidence type="ECO:0000313" key="2">
    <source>
        <dbReference type="EMBL" id="RIA97886.1"/>
    </source>
</evidence>
<feature type="compositionally biased region" description="Polar residues" evidence="1">
    <location>
        <begin position="222"/>
        <end position="249"/>
    </location>
</feature>
<gene>
    <name evidence="2" type="ORF">C1645_801485</name>
</gene>
<comment type="caution">
    <text evidence="2">The sequence shown here is derived from an EMBL/GenBank/DDBJ whole genome shotgun (WGS) entry which is preliminary data.</text>
</comment>
<dbReference type="EMBL" id="QKYT01000023">
    <property type="protein sequence ID" value="RIA97886.1"/>
    <property type="molecule type" value="Genomic_DNA"/>
</dbReference>
<organism evidence="2 3">
    <name type="scientific">Glomus cerebriforme</name>
    <dbReference type="NCBI Taxonomy" id="658196"/>
    <lineage>
        <taxon>Eukaryota</taxon>
        <taxon>Fungi</taxon>
        <taxon>Fungi incertae sedis</taxon>
        <taxon>Mucoromycota</taxon>
        <taxon>Glomeromycotina</taxon>
        <taxon>Glomeromycetes</taxon>
        <taxon>Glomerales</taxon>
        <taxon>Glomeraceae</taxon>
        <taxon>Glomus</taxon>
    </lineage>
</organism>
<name>A0A397TLT7_9GLOM</name>
<evidence type="ECO:0000256" key="1">
    <source>
        <dbReference type="SAM" id="MobiDB-lite"/>
    </source>
</evidence>
<feature type="compositionally biased region" description="Low complexity" evidence="1">
    <location>
        <begin position="250"/>
        <end position="268"/>
    </location>
</feature>
<accession>A0A397TLT7</accession>
<feature type="compositionally biased region" description="Polar residues" evidence="1">
    <location>
        <begin position="319"/>
        <end position="332"/>
    </location>
</feature>
<dbReference type="Proteomes" id="UP000265703">
    <property type="component" value="Unassembled WGS sequence"/>
</dbReference>
<feature type="compositionally biased region" description="Low complexity" evidence="1">
    <location>
        <begin position="278"/>
        <end position="291"/>
    </location>
</feature>
<feature type="compositionally biased region" description="Polar residues" evidence="1">
    <location>
        <begin position="381"/>
        <end position="398"/>
    </location>
</feature>
<feature type="compositionally biased region" description="Polar residues" evidence="1">
    <location>
        <begin position="341"/>
        <end position="360"/>
    </location>
</feature>
<feature type="compositionally biased region" description="Low complexity" evidence="1">
    <location>
        <begin position="504"/>
        <end position="518"/>
    </location>
</feature>
<evidence type="ECO:0000313" key="3">
    <source>
        <dbReference type="Proteomes" id="UP000265703"/>
    </source>
</evidence>
<feature type="compositionally biased region" description="Basic and acidic residues" evidence="1">
    <location>
        <begin position="474"/>
        <end position="483"/>
    </location>
</feature>
<feature type="compositionally biased region" description="Low complexity" evidence="1">
    <location>
        <begin position="203"/>
        <end position="218"/>
    </location>
</feature>
<feature type="region of interest" description="Disordered" evidence="1">
    <location>
        <begin position="194"/>
        <end position="428"/>
    </location>
</feature>
<feature type="region of interest" description="Disordered" evidence="1">
    <location>
        <begin position="443"/>
        <end position="527"/>
    </location>
</feature>
<reference evidence="2 3" key="1">
    <citation type="submission" date="2018-06" db="EMBL/GenBank/DDBJ databases">
        <title>Comparative genomics reveals the genomic features of Rhizophagus irregularis, R. cerebriforme, R. diaphanum and Gigaspora rosea, and their symbiotic lifestyle signature.</title>
        <authorList>
            <person name="Morin E."/>
            <person name="San Clemente H."/>
            <person name="Chen E.C.H."/>
            <person name="De La Providencia I."/>
            <person name="Hainaut M."/>
            <person name="Kuo A."/>
            <person name="Kohler A."/>
            <person name="Murat C."/>
            <person name="Tang N."/>
            <person name="Roy S."/>
            <person name="Loubradou J."/>
            <person name="Henrissat B."/>
            <person name="Grigoriev I.V."/>
            <person name="Corradi N."/>
            <person name="Roux C."/>
            <person name="Martin F.M."/>
        </authorList>
    </citation>
    <scope>NUCLEOTIDE SEQUENCE [LARGE SCALE GENOMIC DNA]</scope>
    <source>
        <strain evidence="2 3">DAOM 227022</strain>
    </source>
</reference>
<keyword evidence="3" id="KW-1185">Reference proteome</keyword>